<accession>A0A5E7HXB5</accession>
<gene>
    <name evidence="1" type="ORF">PS847_01202</name>
</gene>
<evidence type="ECO:0000313" key="2">
    <source>
        <dbReference type="Proteomes" id="UP000326067"/>
    </source>
</evidence>
<dbReference type="RefSeq" id="WP_224787234.1">
    <property type="nucleotide sequence ID" value="NZ_CABVIC010000001.1"/>
</dbReference>
<dbReference type="AlphaFoldDB" id="A0A5E7HXB5"/>
<organism evidence="1 2">
    <name type="scientific">Pseudomonas fluorescens</name>
    <dbReference type="NCBI Taxonomy" id="294"/>
    <lineage>
        <taxon>Bacteria</taxon>
        <taxon>Pseudomonadati</taxon>
        <taxon>Pseudomonadota</taxon>
        <taxon>Gammaproteobacteria</taxon>
        <taxon>Pseudomonadales</taxon>
        <taxon>Pseudomonadaceae</taxon>
        <taxon>Pseudomonas</taxon>
    </lineage>
</organism>
<proteinExistence type="predicted"/>
<evidence type="ECO:0000313" key="1">
    <source>
        <dbReference type="EMBL" id="VVO68929.1"/>
    </source>
</evidence>
<dbReference type="EMBL" id="CABVIC010000001">
    <property type="protein sequence ID" value="VVO68929.1"/>
    <property type="molecule type" value="Genomic_DNA"/>
</dbReference>
<sequence length="416" mass="42998">MPWYKTGTVSVVQNSNAVIGAGTAFIANSRVGDAFRGPDGGWYEVTNIASDTAMSISPNYQGSTNVSGVYALAPMQGYVKDSADALRALVNQFGGVLAVLGETPTQTGVRQALNLATADGLPEGQTNKYATPATVRGITLTGLDLTVKTPVVSTDTILAALGKLQAGKAAAGANTDITELNGLTKAVTAAQGGVSAGYIEGLIPQWNSATSITVSPGTAYIPGAQKPLVAASPLTLSGLSLTANAWYYLYLYDNAGVTAVELVTTAPAAPYSGTARTKTANTSRRFICALKTGSSGLFAFLWMGDTIQFMETFSDPPFRVVLQAPASTPTTSDLSPAVPITTQIALTIATANAGASAYDMYFSTPERQPKVLQVASGATSSTRSALRLATSPTQQISRWVSGGSLTLDVYGYGNDR</sequence>
<protein>
    <submittedName>
        <fullName evidence="1">Uncharacterized protein</fullName>
    </submittedName>
</protein>
<dbReference type="Proteomes" id="UP000326067">
    <property type="component" value="Unassembled WGS sequence"/>
</dbReference>
<name>A0A5E7HXB5_PSEFL</name>
<reference evidence="1 2" key="1">
    <citation type="submission" date="2019-09" db="EMBL/GenBank/DDBJ databases">
        <authorList>
            <person name="Chandra G."/>
            <person name="Truman W A."/>
        </authorList>
    </citation>
    <scope>NUCLEOTIDE SEQUENCE [LARGE SCALE GENOMIC DNA]</scope>
    <source>
        <strain evidence="1">PS847</strain>
    </source>
</reference>